<dbReference type="KEGG" id="pcx:LPB68_02450"/>
<sequence length="72" mass="8582">MRTEAKVRCFGGNGQFKKMLLDDRIKLDPDTLGLALHKLFVLDFQFDHDMGFFIFWHLAVPDMLHNHFRYIL</sequence>
<evidence type="ECO:0000313" key="1">
    <source>
        <dbReference type="EMBL" id="OAB74660.1"/>
    </source>
</evidence>
<dbReference type="Proteomes" id="UP000077134">
    <property type="component" value="Unassembled WGS sequence"/>
</dbReference>
<gene>
    <name evidence="1" type="ORF">PNBC_11510</name>
</gene>
<evidence type="ECO:0000313" key="2">
    <source>
        <dbReference type="Proteomes" id="UP000077134"/>
    </source>
</evidence>
<accession>A0A167DQE4</accession>
<protein>
    <submittedName>
        <fullName evidence="1">Uncharacterized protein</fullName>
    </submittedName>
</protein>
<dbReference type="EMBL" id="LSFN01000014">
    <property type="protein sequence ID" value="OAB74660.1"/>
    <property type="molecule type" value="Genomic_DNA"/>
</dbReference>
<name>A0A167DQE4_9BACL</name>
<comment type="caution">
    <text evidence="1">The sequence shown here is derived from an EMBL/GenBank/DDBJ whole genome shotgun (WGS) entry which is preliminary data.</text>
</comment>
<dbReference type="RefSeq" id="WP_068658180.1">
    <property type="nucleotide sequence ID" value="NZ_CP017770.1"/>
</dbReference>
<dbReference type="AlphaFoldDB" id="A0A167DQE4"/>
<organism evidence="1 2">
    <name type="scientific">Paenibacillus crassostreae</name>
    <dbReference type="NCBI Taxonomy" id="1763538"/>
    <lineage>
        <taxon>Bacteria</taxon>
        <taxon>Bacillati</taxon>
        <taxon>Bacillota</taxon>
        <taxon>Bacilli</taxon>
        <taxon>Bacillales</taxon>
        <taxon>Paenibacillaceae</taxon>
        <taxon>Paenibacillus</taxon>
    </lineage>
</organism>
<keyword evidence="2" id="KW-1185">Reference proteome</keyword>
<reference evidence="1 2" key="1">
    <citation type="submission" date="2016-02" db="EMBL/GenBank/DDBJ databases">
        <title>Paenibacillus sp. LPB0068, isolated from Crassostrea gigas.</title>
        <authorList>
            <person name="Shin S.-K."/>
            <person name="Yi H."/>
        </authorList>
    </citation>
    <scope>NUCLEOTIDE SEQUENCE [LARGE SCALE GENOMIC DNA]</scope>
    <source>
        <strain evidence="1 2">LPB0068</strain>
    </source>
</reference>
<proteinExistence type="predicted"/>